<evidence type="ECO:0008006" key="4">
    <source>
        <dbReference type="Google" id="ProtNLM"/>
    </source>
</evidence>
<dbReference type="PANTHER" id="PTHR43649">
    <property type="entry name" value="ARABINOSE-BINDING PROTEIN-RELATED"/>
    <property type="match status" value="1"/>
</dbReference>
<gene>
    <name evidence="2" type="ORF">UC3_03546</name>
</gene>
<dbReference type="RefSeq" id="WP_010770176.1">
    <property type="nucleotide sequence ID" value="NZ_ASWE01000001.1"/>
</dbReference>
<dbReference type="PATRIC" id="fig|1158610.3.peg.3545"/>
<dbReference type="SUPFAM" id="SSF53850">
    <property type="entry name" value="Periplasmic binding protein-like II"/>
    <property type="match status" value="1"/>
</dbReference>
<dbReference type="AlphaFoldDB" id="R3WH40"/>
<evidence type="ECO:0000256" key="1">
    <source>
        <dbReference type="SAM" id="SignalP"/>
    </source>
</evidence>
<keyword evidence="1" id="KW-0732">Signal</keyword>
<dbReference type="PANTHER" id="PTHR43649:SF11">
    <property type="entry name" value="ABC TRANSPORTER SUBSTRATE-BINDING PROTEIN YESO-RELATED"/>
    <property type="match status" value="1"/>
</dbReference>
<organism evidence="2 3">
    <name type="scientific">Enterococcus phoeniculicola ATCC BAA-412</name>
    <dbReference type="NCBI Taxonomy" id="1158610"/>
    <lineage>
        <taxon>Bacteria</taxon>
        <taxon>Bacillati</taxon>
        <taxon>Bacillota</taxon>
        <taxon>Bacilli</taxon>
        <taxon>Lactobacillales</taxon>
        <taxon>Enterococcaceae</taxon>
        <taxon>Enterococcus</taxon>
    </lineage>
</organism>
<dbReference type="Pfam" id="PF13416">
    <property type="entry name" value="SBP_bac_8"/>
    <property type="match status" value="1"/>
</dbReference>
<dbReference type="InterPro" id="IPR050490">
    <property type="entry name" value="Bact_solute-bd_prot1"/>
</dbReference>
<evidence type="ECO:0000313" key="2">
    <source>
        <dbReference type="EMBL" id="EOL41215.1"/>
    </source>
</evidence>
<accession>R3WH40</accession>
<name>R3WH40_9ENTE</name>
<protein>
    <recommendedName>
        <fullName evidence="4">ABC transporter substrate-binding protein</fullName>
    </recommendedName>
</protein>
<dbReference type="Gene3D" id="3.40.190.10">
    <property type="entry name" value="Periplasmic binding protein-like II"/>
    <property type="match status" value="2"/>
</dbReference>
<proteinExistence type="predicted"/>
<feature type="signal peptide" evidence="1">
    <location>
        <begin position="1"/>
        <end position="20"/>
    </location>
</feature>
<dbReference type="InterPro" id="IPR006059">
    <property type="entry name" value="SBP"/>
</dbReference>
<feature type="chain" id="PRO_5039053354" description="ABC transporter substrate-binding protein" evidence="1">
    <location>
        <begin position="21"/>
        <end position="430"/>
    </location>
</feature>
<keyword evidence="3" id="KW-1185">Reference proteome</keyword>
<dbReference type="HOGENOM" id="CLU_031285_5_0_9"/>
<dbReference type="OrthoDB" id="7918484at2"/>
<reference evidence="2 3" key="1">
    <citation type="submission" date="2013-02" db="EMBL/GenBank/DDBJ databases">
        <title>The Genome Sequence of Enterococcus phoeniculicola BAA-412.</title>
        <authorList>
            <consortium name="The Broad Institute Genome Sequencing Platform"/>
            <consortium name="The Broad Institute Genome Sequencing Center for Infectious Disease"/>
            <person name="Earl A.M."/>
            <person name="Gilmore M.S."/>
            <person name="Lebreton F."/>
            <person name="Walker B."/>
            <person name="Young S.K."/>
            <person name="Zeng Q."/>
            <person name="Gargeya S."/>
            <person name="Fitzgerald M."/>
            <person name="Haas B."/>
            <person name="Abouelleil A."/>
            <person name="Alvarado L."/>
            <person name="Arachchi H.M."/>
            <person name="Berlin A.M."/>
            <person name="Chapman S.B."/>
            <person name="Dewar J."/>
            <person name="Goldberg J."/>
            <person name="Griggs A."/>
            <person name="Gujja S."/>
            <person name="Hansen M."/>
            <person name="Howarth C."/>
            <person name="Imamovic A."/>
            <person name="Larimer J."/>
            <person name="McCowan C."/>
            <person name="Murphy C."/>
            <person name="Neiman D."/>
            <person name="Pearson M."/>
            <person name="Priest M."/>
            <person name="Roberts A."/>
            <person name="Saif S."/>
            <person name="Shea T."/>
            <person name="Sisk P."/>
            <person name="Sykes S."/>
            <person name="Wortman J."/>
            <person name="Nusbaum C."/>
            <person name="Birren B."/>
        </authorList>
    </citation>
    <scope>NUCLEOTIDE SEQUENCE [LARGE SCALE GENOMIC DNA]</scope>
    <source>
        <strain evidence="2 3">ATCC BAA-412</strain>
    </source>
</reference>
<dbReference type="Proteomes" id="UP000013785">
    <property type="component" value="Unassembled WGS sequence"/>
</dbReference>
<dbReference type="EMBL" id="AJAT01000022">
    <property type="protein sequence ID" value="EOL41215.1"/>
    <property type="molecule type" value="Genomic_DNA"/>
</dbReference>
<comment type="caution">
    <text evidence="2">The sequence shown here is derived from an EMBL/GenBank/DDBJ whole genome shotgun (WGS) entry which is preliminary data.</text>
</comment>
<dbReference type="eggNOG" id="COG1653">
    <property type="taxonomic scope" value="Bacteria"/>
</dbReference>
<evidence type="ECO:0000313" key="3">
    <source>
        <dbReference type="Proteomes" id="UP000013785"/>
    </source>
</evidence>
<dbReference type="STRING" id="154621.RV11_GL002572"/>
<sequence>MKFKKMLTICGVMVACTALLVGCGNGSKDQSKDGKTTIRISWWGGDDRHEATLAAIKAFEKANPDIKVKSEYSGWDGVEQKMATQITGRTEPDVMQVNYDWLAQYSPDGTGFADLTGIDGLDLSGYEETTLESGKINGKLNAVPFSENARVWAVNKKAFEDRGLEVPTTWEGYVKAADKFEEGAFPARIDTYALWTYLQQETGKSVLAEDGTFQYDKETLKKGFEWYKEMIDKGVIPTIQETKEQADANPGAPSKKLLDGQYATLTTWSAQISGEYKNMADAGQELSLATFPTLSEGSEQVIINKPSMLFAVSKNSKNQEAAVKLLDFLLNDPEGVKAMSLARGVPANQKAFDILDKDGQISGIDKDVYEYVKNTKGITFSKYTEMSKVMQPYNDAFDEFSYGKITADEAAQRTMDGMTEAVEQVKSTIE</sequence>
<dbReference type="PROSITE" id="PS51257">
    <property type="entry name" value="PROKAR_LIPOPROTEIN"/>
    <property type="match status" value="1"/>
</dbReference>